<organism evidence="2 3">
    <name type="scientific">Singulisphaera acidiphila (strain ATCC BAA-1392 / DSM 18658 / VKM B-2454 / MOB10)</name>
    <dbReference type="NCBI Taxonomy" id="886293"/>
    <lineage>
        <taxon>Bacteria</taxon>
        <taxon>Pseudomonadati</taxon>
        <taxon>Planctomycetota</taxon>
        <taxon>Planctomycetia</taxon>
        <taxon>Isosphaerales</taxon>
        <taxon>Isosphaeraceae</taxon>
        <taxon>Singulisphaera</taxon>
    </lineage>
</organism>
<evidence type="ECO:0000259" key="1">
    <source>
        <dbReference type="Pfam" id="PF07596"/>
    </source>
</evidence>
<dbReference type="OrthoDB" id="9783680at2"/>
<dbReference type="Gene3D" id="3.30.700.10">
    <property type="entry name" value="Glycoprotein, Type 4 Pilin"/>
    <property type="match status" value="1"/>
</dbReference>
<dbReference type="KEGG" id="saci:Sinac_3621"/>
<evidence type="ECO:0000313" key="2">
    <source>
        <dbReference type="EMBL" id="AGA27870.1"/>
    </source>
</evidence>
<dbReference type="InterPro" id="IPR012902">
    <property type="entry name" value="N_methyl_site"/>
</dbReference>
<dbReference type="InterPro" id="IPR027558">
    <property type="entry name" value="Pre_pil_HX9DG_C"/>
</dbReference>
<dbReference type="Proteomes" id="UP000010798">
    <property type="component" value="Chromosome"/>
</dbReference>
<feature type="domain" description="DUF1559" evidence="1">
    <location>
        <begin position="35"/>
        <end position="342"/>
    </location>
</feature>
<dbReference type="InterPro" id="IPR045584">
    <property type="entry name" value="Pilin-like"/>
</dbReference>
<reference evidence="2 3" key="1">
    <citation type="submission" date="2012-02" db="EMBL/GenBank/DDBJ databases">
        <title>Complete sequence of chromosome of Singulisphaera acidiphila DSM 18658.</title>
        <authorList>
            <consortium name="US DOE Joint Genome Institute (JGI-PGF)"/>
            <person name="Lucas S."/>
            <person name="Copeland A."/>
            <person name="Lapidus A."/>
            <person name="Glavina del Rio T."/>
            <person name="Dalin E."/>
            <person name="Tice H."/>
            <person name="Bruce D."/>
            <person name="Goodwin L."/>
            <person name="Pitluck S."/>
            <person name="Peters L."/>
            <person name="Ovchinnikova G."/>
            <person name="Chertkov O."/>
            <person name="Kyrpides N."/>
            <person name="Mavromatis K."/>
            <person name="Ivanova N."/>
            <person name="Brettin T."/>
            <person name="Detter J.C."/>
            <person name="Han C."/>
            <person name="Larimer F."/>
            <person name="Land M."/>
            <person name="Hauser L."/>
            <person name="Markowitz V."/>
            <person name="Cheng J.-F."/>
            <person name="Hugenholtz P."/>
            <person name="Woyke T."/>
            <person name="Wu D."/>
            <person name="Tindall B."/>
            <person name="Pomrenke H."/>
            <person name="Brambilla E."/>
            <person name="Klenk H.-P."/>
            <person name="Eisen J.A."/>
        </authorList>
    </citation>
    <scope>NUCLEOTIDE SEQUENCE [LARGE SCALE GENOMIC DNA]</scope>
    <source>
        <strain evidence="3">ATCC BAA-1392 / DSM 18658 / VKM B-2454 / MOB10</strain>
    </source>
</reference>
<gene>
    <name evidence="2" type="ordered locus">Sinac_3621</name>
</gene>
<protein>
    <submittedName>
        <fullName evidence="2">Prepilin-type N-terminal cleavage/methylation domain-containing protein</fullName>
    </submittedName>
</protein>
<dbReference type="NCBIfam" id="TIGR02532">
    <property type="entry name" value="IV_pilin_GFxxxE"/>
    <property type="match status" value="1"/>
</dbReference>
<keyword evidence="3" id="KW-1185">Reference proteome</keyword>
<sequence length="362" mass="37677">MNAFVRRQRGFTLIELLVVIAIIAVLIALLLPAVQAAREAARRSQCVNNLKQIGLALHNYHSVNDCFPLGNACTGQSNSGPCVSWDAFSPQAEMLGNLEQAAIYNAINFSQAGSAAANATGLVAKIASFLCPSDGNAGPGGFSGWSLNNDNANVNSYHASTGTTYIPGDNGQGGTSSTGLFSYMFSYGIRDCTDGSSNTVAFAESIVGAPQQRATRGNGIVGSGGTPQWGGKSVDVYMDVPQVMSNLDGCASAWKTGTATNIVNTRGYLWGFGVAGFTLFNTIVPPNSKQYAFNTCTFYGGGGWPGGANGVNFANATSNHSGGVNTLFGDGSVKFIKDSINLNTWWALGTRSSGEVISADSY</sequence>
<dbReference type="PANTHER" id="PTHR30093">
    <property type="entry name" value="GENERAL SECRETION PATHWAY PROTEIN G"/>
    <property type="match status" value="1"/>
</dbReference>
<proteinExistence type="predicted"/>
<name>L0DGB3_SINAD</name>
<dbReference type="AlphaFoldDB" id="L0DGB3"/>
<dbReference type="SUPFAM" id="SSF54523">
    <property type="entry name" value="Pili subunits"/>
    <property type="match status" value="1"/>
</dbReference>
<dbReference type="HOGENOM" id="CLU_041661_0_0_0"/>
<dbReference type="Pfam" id="PF07963">
    <property type="entry name" value="N_methyl"/>
    <property type="match status" value="1"/>
</dbReference>
<dbReference type="STRING" id="886293.Sinac_3621"/>
<dbReference type="NCBIfam" id="TIGR04294">
    <property type="entry name" value="pre_pil_HX9DG"/>
    <property type="match status" value="1"/>
</dbReference>
<evidence type="ECO:0000313" key="3">
    <source>
        <dbReference type="Proteomes" id="UP000010798"/>
    </source>
</evidence>
<dbReference type="PANTHER" id="PTHR30093:SF2">
    <property type="entry name" value="TYPE II SECRETION SYSTEM PROTEIN H"/>
    <property type="match status" value="1"/>
</dbReference>
<dbReference type="eggNOG" id="COG4968">
    <property type="taxonomic scope" value="Bacteria"/>
</dbReference>
<dbReference type="EMBL" id="CP003364">
    <property type="protein sequence ID" value="AGA27870.1"/>
    <property type="molecule type" value="Genomic_DNA"/>
</dbReference>
<dbReference type="RefSeq" id="WP_015247013.1">
    <property type="nucleotide sequence ID" value="NC_019892.1"/>
</dbReference>
<dbReference type="PROSITE" id="PS00409">
    <property type="entry name" value="PROKAR_NTER_METHYL"/>
    <property type="match status" value="1"/>
</dbReference>
<dbReference type="Pfam" id="PF07596">
    <property type="entry name" value="SBP_bac_10"/>
    <property type="match status" value="1"/>
</dbReference>
<accession>L0DGB3</accession>
<dbReference type="InterPro" id="IPR011453">
    <property type="entry name" value="DUF1559"/>
</dbReference>